<keyword evidence="3" id="KW-1185">Reference proteome</keyword>
<keyword evidence="1" id="KW-0812">Transmembrane</keyword>
<dbReference type="AlphaFoldDB" id="A0A7X6D4E2"/>
<accession>A0A7X6D4E2</accession>
<organism evidence="2 3">
    <name type="scientific">Streptomyces lonarensis</name>
    <dbReference type="NCBI Taxonomy" id="700599"/>
    <lineage>
        <taxon>Bacteria</taxon>
        <taxon>Bacillati</taxon>
        <taxon>Actinomycetota</taxon>
        <taxon>Actinomycetes</taxon>
        <taxon>Kitasatosporales</taxon>
        <taxon>Streptomycetaceae</taxon>
        <taxon>Streptomyces</taxon>
    </lineage>
</organism>
<evidence type="ECO:0000313" key="3">
    <source>
        <dbReference type="Proteomes" id="UP000578686"/>
    </source>
</evidence>
<reference evidence="2 3" key="1">
    <citation type="submission" date="2020-03" db="EMBL/GenBank/DDBJ databases">
        <title>Draft genome of Streptomyces sp. ventii, isolated from the Axial Seamount in the Pacific Ocean, and resequencing of the two type strains Streptomyces lonarensis strain NCL 716 and Streptomyces bohaiensis strain 11A07.</title>
        <authorList>
            <person name="Loughran R.M."/>
            <person name="Pfannmuller K.M."/>
            <person name="Wasson B.J."/>
            <person name="Deadmond M.C."/>
            <person name="Paddock B.E."/>
            <person name="Koyack M.J."/>
            <person name="Gallegos D.A."/>
            <person name="Mitchell E.A."/>
            <person name="Ushijima B."/>
            <person name="Saw J.H."/>
            <person name="Mcphail K.L."/>
            <person name="Videau P."/>
        </authorList>
    </citation>
    <scope>NUCLEOTIDE SEQUENCE [LARGE SCALE GENOMIC DNA]</scope>
    <source>
        <strain evidence="2 3">NCL716</strain>
    </source>
</reference>
<evidence type="ECO:0000313" key="2">
    <source>
        <dbReference type="EMBL" id="NJQ07870.1"/>
    </source>
</evidence>
<dbReference type="Proteomes" id="UP000578686">
    <property type="component" value="Unassembled WGS sequence"/>
</dbReference>
<feature type="transmembrane region" description="Helical" evidence="1">
    <location>
        <begin position="44"/>
        <end position="69"/>
    </location>
</feature>
<sequence>MIVLWILLFMLGANRDNTVVDFVHDAASWLASWSRDMFDVSPDWWHVLLNYGIAAVVYAAIGNLAAGALRRRW</sequence>
<name>A0A7X6D4E2_9ACTN</name>
<dbReference type="EMBL" id="JAAVJD010000209">
    <property type="protein sequence ID" value="NJQ07870.1"/>
    <property type="molecule type" value="Genomic_DNA"/>
</dbReference>
<keyword evidence="1" id="KW-0472">Membrane</keyword>
<gene>
    <name evidence="2" type="ORF">HCN56_20350</name>
</gene>
<keyword evidence="1" id="KW-1133">Transmembrane helix</keyword>
<proteinExistence type="predicted"/>
<evidence type="ECO:0000256" key="1">
    <source>
        <dbReference type="SAM" id="Phobius"/>
    </source>
</evidence>
<protein>
    <submittedName>
        <fullName evidence="2">DUF4175 domain-containing protein</fullName>
    </submittedName>
</protein>
<comment type="caution">
    <text evidence="2">The sequence shown here is derived from an EMBL/GenBank/DDBJ whole genome shotgun (WGS) entry which is preliminary data.</text>
</comment>